<dbReference type="PANTHER" id="PTHR13994:SF13">
    <property type="entry name" value="FI03680P"/>
    <property type="match status" value="1"/>
</dbReference>
<comment type="similarity">
    <text evidence="1">Belongs to the Nudix hydrolase family.</text>
</comment>
<dbReference type="Gene3D" id="3.90.79.10">
    <property type="entry name" value="Nucleoside Triphosphate Pyrophosphohydrolase"/>
    <property type="match status" value="1"/>
</dbReference>
<feature type="domain" description="Nudix hydrolase" evidence="3">
    <location>
        <begin position="165"/>
        <end position="297"/>
    </location>
</feature>
<dbReference type="InterPro" id="IPR040618">
    <property type="entry name" value="Pre-Nudix"/>
</dbReference>
<dbReference type="InterPro" id="IPR015797">
    <property type="entry name" value="NUDIX_hydrolase-like_dom_sf"/>
</dbReference>
<dbReference type="InterPro" id="IPR000086">
    <property type="entry name" value="NUDIX_hydrolase_dom"/>
</dbReference>
<name>A0A8J4LWV5_9CHLO</name>
<dbReference type="OrthoDB" id="447842at2759"/>
<evidence type="ECO:0000256" key="1">
    <source>
        <dbReference type="ARBA" id="ARBA00005582"/>
    </source>
</evidence>
<dbReference type="Proteomes" id="UP000722791">
    <property type="component" value="Unassembled WGS sequence"/>
</dbReference>
<dbReference type="PRINTS" id="PR01356">
    <property type="entry name" value="GFGPROTEIN"/>
</dbReference>
<dbReference type="PROSITE" id="PS51462">
    <property type="entry name" value="NUDIX"/>
    <property type="match status" value="1"/>
</dbReference>
<dbReference type="PROSITE" id="PS00893">
    <property type="entry name" value="NUDIX_BOX"/>
    <property type="match status" value="1"/>
</dbReference>
<dbReference type="GO" id="GO:0035529">
    <property type="term" value="F:NADH pyrophosphatase activity"/>
    <property type="evidence" value="ECO:0007669"/>
    <property type="project" value="TreeGrafter"/>
</dbReference>
<dbReference type="Pfam" id="PF00293">
    <property type="entry name" value="NUDIX"/>
    <property type="match status" value="1"/>
</dbReference>
<proteinExistence type="inferred from homology"/>
<organism evidence="5 6">
    <name type="scientific">Volvox reticuliferus</name>
    <dbReference type="NCBI Taxonomy" id="1737510"/>
    <lineage>
        <taxon>Eukaryota</taxon>
        <taxon>Viridiplantae</taxon>
        <taxon>Chlorophyta</taxon>
        <taxon>core chlorophytes</taxon>
        <taxon>Chlorophyceae</taxon>
        <taxon>CS clade</taxon>
        <taxon>Chlamydomonadales</taxon>
        <taxon>Volvocaceae</taxon>
        <taxon>Volvox</taxon>
    </lineage>
</organism>
<accession>A0A8J4LWV5</accession>
<evidence type="ECO:0000313" key="4">
    <source>
        <dbReference type="EMBL" id="GIL79365.1"/>
    </source>
</evidence>
<dbReference type="GO" id="GO:0047631">
    <property type="term" value="F:ADP-ribose diphosphatase activity"/>
    <property type="evidence" value="ECO:0007669"/>
    <property type="project" value="TreeGrafter"/>
</dbReference>
<gene>
    <name evidence="4" type="ORF">Vretifemale_8734</name>
    <name evidence="5" type="ORF">Vretimale_16543</name>
</gene>
<dbReference type="InterPro" id="IPR003293">
    <property type="entry name" value="Nudix_hydrolase6-like"/>
</dbReference>
<evidence type="ECO:0000313" key="5">
    <source>
        <dbReference type="EMBL" id="GIM13399.1"/>
    </source>
</evidence>
<dbReference type="Proteomes" id="UP000747110">
    <property type="component" value="Unassembled WGS sequence"/>
</dbReference>
<dbReference type="EMBL" id="BNCP01000015">
    <property type="protein sequence ID" value="GIL79365.1"/>
    <property type="molecule type" value="Genomic_DNA"/>
</dbReference>
<dbReference type="Gene3D" id="3.40.630.30">
    <property type="match status" value="1"/>
</dbReference>
<reference evidence="5" key="1">
    <citation type="journal article" date="2021" name="Proc. Natl. Acad. Sci. U.S.A.">
        <title>Three genomes in the algal genus Volvox reveal the fate of a haploid sex-determining region after a transition to homothallism.</title>
        <authorList>
            <person name="Yamamoto K."/>
            <person name="Hamaji T."/>
            <person name="Kawai-Toyooka H."/>
            <person name="Matsuzaki R."/>
            <person name="Takahashi F."/>
            <person name="Nishimura Y."/>
            <person name="Kawachi M."/>
            <person name="Noguchi H."/>
            <person name="Minakuchi Y."/>
            <person name="Umen J.G."/>
            <person name="Toyoda A."/>
            <person name="Nozaki H."/>
        </authorList>
    </citation>
    <scope>NUCLEOTIDE SEQUENCE</scope>
    <source>
        <strain evidence="5">NIES-3785</strain>
        <strain evidence="4">NIES-3786</strain>
    </source>
</reference>
<dbReference type="SUPFAM" id="SSF55811">
    <property type="entry name" value="Nudix"/>
    <property type="match status" value="1"/>
</dbReference>
<dbReference type="FunFam" id="3.40.630.30:FF:000016">
    <property type="entry name" value="nudix hydrolase 2"/>
    <property type="match status" value="1"/>
</dbReference>
<sequence length="342" mass="37692">MVQVLGNLSVASGHTGFQGKNPMLTLGGRARVLCSQGHLLRISVSLHSLRSGGATRRRVLMSEGDIAEQNAELEATDDNYDGKLVVSSMLPSDPRVFASRLRCSLDSWTAAGTRGVWLKLGISQSSLIPEAVDQGFEFHHAEKDYVMMTRWLQASVPSTLPANASHQVGVGAFVVNSRGEVLVVLERTGVLRSRGVWKMPTGVVTMGEDLTVAAERELLEETGISARVEAMLAVRQAHGFAFGKSDMFVVLGMRPIPDEQQPIPQESELVDARWVPIREYTEQEFFSGMPLYSKMLERCLAWAEGRYKGFRTARLESSVVTKRSDLLIWGEDDDNAIARRAD</sequence>
<dbReference type="Pfam" id="PF18290">
    <property type="entry name" value="Nudix_hydro"/>
    <property type="match status" value="1"/>
</dbReference>
<keyword evidence="7" id="KW-1185">Reference proteome</keyword>
<dbReference type="PANTHER" id="PTHR13994">
    <property type="entry name" value="NUDIX HYDROLASE RELATED"/>
    <property type="match status" value="1"/>
</dbReference>
<keyword evidence="2" id="KW-0378">Hydrolase</keyword>
<dbReference type="InterPro" id="IPR020084">
    <property type="entry name" value="NUDIX_hydrolase_CS"/>
</dbReference>
<evidence type="ECO:0000313" key="7">
    <source>
        <dbReference type="Proteomes" id="UP000747110"/>
    </source>
</evidence>
<evidence type="ECO:0000256" key="2">
    <source>
        <dbReference type="ARBA" id="ARBA00022801"/>
    </source>
</evidence>
<dbReference type="AlphaFoldDB" id="A0A8J4LWV5"/>
<comment type="caution">
    <text evidence="5">The sequence shown here is derived from an EMBL/GenBank/DDBJ whole genome shotgun (WGS) entry which is preliminary data.</text>
</comment>
<evidence type="ECO:0000259" key="3">
    <source>
        <dbReference type="PROSITE" id="PS51462"/>
    </source>
</evidence>
<evidence type="ECO:0000313" key="6">
    <source>
        <dbReference type="Proteomes" id="UP000722791"/>
    </source>
</evidence>
<dbReference type="GO" id="GO:0051287">
    <property type="term" value="F:NAD binding"/>
    <property type="evidence" value="ECO:0007669"/>
    <property type="project" value="TreeGrafter"/>
</dbReference>
<protein>
    <recommendedName>
        <fullName evidence="3">Nudix hydrolase domain-containing protein</fullName>
    </recommendedName>
</protein>
<dbReference type="EMBL" id="BNCQ01000048">
    <property type="protein sequence ID" value="GIM13399.1"/>
    <property type="molecule type" value="Genomic_DNA"/>
</dbReference>
<dbReference type="CDD" id="cd04670">
    <property type="entry name" value="NUDIX_ASFGF2_Nudt6"/>
    <property type="match status" value="1"/>
</dbReference>